<dbReference type="CDD" id="cd22153">
    <property type="entry name" value="F-box_AtTLP-like"/>
    <property type="match status" value="1"/>
</dbReference>
<dbReference type="PANTHER" id="PTHR16517">
    <property type="entry name" value="TUBBY-RELATED"/>
    <property type="match status" value="1"/>
</dbReference>
<keyword evidence="5" id="KW-1185">Reference proteome</keyword>
<dbReference type="InterPro" id="IPR001810">
    <property type="entry name" value="F-box_dom"/>
</dbReference>
<comment type="similarity">
    <text evidence="1">Belongs to the TUB family.</text>
</comment>
<dbReference type="OrthoDB" id="8775810at2759"/>
<gene>
    <name evidence="4" type="ORF">TSUD_191820</name>
</gene>
<dbReference type="Pfam" id="PF01167">
    <property type="entry name" value="Tub"/>
    <property type="match status" value="1"/>
</dbReference>
<dbReference type="SUPFAM" id="SSF54518">
    <property type="entry name" value="Tubby C-terminal domain-like"/>
    <property type="match status" value="1"/>
</dbReference>
<evidence type="ECO:0000259" key="2">
    <source>
        <dbReference type="Pfam" id="PF00646"/>
    </source>
</evidence>
<evidence type="ECO:0008006" key="6">
    <source>
        <dbReference type="Google" id="ProtNLM"/>
    </source>
</evidence>
<dbReference type="Proteomes" id="UP000242715">
    <property type="component" value="Unassembled WGS sequence"/>
</dbReference>
<dbReference type="Pfam" id="PF00646">
    <property type="entry name" value="F-box"/>
    <property type="match status" value="1"/>
</dbReference>
<dbReference type="Gene3D" id="3.20.90.10">
    <property type="entry name" value="Tubby Protein, Chain A"/>
    <property type="match status" value="1"/>
</dbReference>
<dbReference type="InterPro" id="IPR025659">
    <property type="entry name" value="Tubby-like_C"/>
</dbReference>
<organism evidence="4 5">
    <name type="scientific">Trifolium subterraneum</name>
    <name type="common">Subterranean clover</name>
    <dbReference type="NCBI Taxonomy" id="3900"/>
    <lineage>
        <taxon>Eukaryota</taxon>
        <taxon>Viridiplantae</taxon>
        <taxon>Streptophyta</taxon>
        <taxon>Embryophyta</taxon>
        <taxon>Tracheophyta</taxon>
        <taxon>Spermatophyta</taxon>
        <taxon>Magnoliopsida</taxon>
        <taxon>eudicotyledons</taxon>
        <taxon>Gunneridae</taxon>
        <taxon>Pentapetalae</taxon>
        <taxon>rosids</taxon>
        <taxon>fabids</taxon>
        <taxon>Fabales</taxon>
        <taxon>Fabaceae</taxon>
        <taxon>Papilionoideae</taxon>
        <taxon>50 kb inversion clade</taxon>
        <taxon>NPAAA clade</taxon>
        <taxon>Hologalegina</taxon>
        <taxon>IRL clade</taxon>
        <taxon>Trifolieae</taxon>
        <taxon>Trifolium</taxon>
    </lineage>
</organism>
<protein>
    <recommendedName>
        <fullName evidence="6">F-box domain-containing protein</fullName>
    </recommendedName>
</protein>
<proteinExistence type="inferred from homology"/>
<accession>A0A2Z6P0V4</accession>
<dbReference type="Gene3D" id="1.20.1280.50">
    <property type="match status" value="1"/>
</dbReference>
<evidence type="ECO:0000256" key="1">
    <source>
        <dbReference type="ARBA" id="ARBA00007129"/>
    </source>
</evidence>
<evidence type="ECO:0000313" key="4">
    <source>
        <dbReference type="EMBL" id="GAU49356.1"/>
    </source>
</evidence>
<evidence type="ECO:0000313" key="5">
    <source>
        <dbReference type="Proteomes" id="UP000242715"/>
    </source>
</evidence>
<name>A0A2Z6P0V4_TRISU</name>
<reference evidence="5" key="1">
    <citation type="journal article" date="2017" name="Front. Plant Sci.">
        <title>Climate Clever Clovers: New Paradigm to Reduce the Environmental Footprint of Ruminants by Breeding Low Methanogenic Forages Utilizing Haplotype Variation.</title>
        <authorList>
            <person name="Kaur P."/>
            <person name="Appels R."/>
            <person name="Bayer P.E."/>
            <person name="Keeble-Gagnere G."/>
            <person name="Wang J."/>
            <person name="Hirakawa H."/>
            <person name="Shirasawa K."/>
            <person name="Vercoe P."/>
            <person name="Stefanova K."/>
            <person name="Durmic Z."/>
            <person name="Nichols P."/>
            <person name="Revell C."/>
            <person name="Isobe S.N."/>
            <person name="Edwards D."/>
            <person name="Erskine W."/>
        </authorList>
    </citation>
    <scope>NUCLEOTIDE SEQUENCE [LARGE SCALE GENOMIC DNA]</scope>
    <source>
        <strain evidence="5">cv. Daliak</strain>
    </source>
</reference>
<evidence type="ECO:0000259" key="3">
    <source>
        <dbReference type="Pfam" id="PF01167"/>
    </source>
</evidence>
<dbReference type="InterPro" id="IPR000007">
    <property type="entry name" value="Tubby_C"/>
</dbReference>
<feature type="domain" description="Tubby C-terminal" evidence="3">
    <location>
        <begin position="96"/>
        <end position="317"/>
    </location>
</feature>
<dbReference type="EMBL" id="DF974552">
    <property type="protein sequence ID" value="GAU49356.1"/>
    <property type="molecule type" value="Genomic_DNA"/>
</dbReference>
<dbReference type="PANTHER" id="PTHR16517:SF142">
    <property type="entry name" value="TRANSCRIPTION FACTOR TUBBY FAMILY-RELATED"/>
    <property type="match status" value="1"/>
</dbReference>
<dbReference type="SUPFAM" id="SSF81383">
    <property type="entry name" value="F-box domain"/>
    <property type="match status" value="1"/>
</dbReference>
<dbReference type="AlphaFoldDB" id="A0A2Z6P0V4"/>
<feature type="domain" description="F-box" evidence="2">
    <location>
        <begin position="42"/>
        <end position="85"/>
    </location>
</feature>
<dbReference type="PRINTS" id="PR01573">
    <property type="entry name" value="SUPERTUBBY"/>
</dbReference>
<sequence>MSLKSIVKNGIGSISSKCWLCRSKSHDTSDVTPIEPIQQGQWANLPPELLLDIIRRVEESETSWPARATVVFCASVCKSWRSVTKEIIKNLQQCGKITFPISLQQKDQRNFYISVVLRFDAMSNFWGNKFTIFDSQPPHDAAVQPNCQMSRRFNPNYVYPRTACRYCVSTISNKLFLRKPRSVYCVMNYIPISAIQEGGNPGLTPTSLPELFDETFSPSPALNQGSVEPLIFQNKAPIWDDQSKSWCLDFKGRVKVASAKNFQLLAAGAVGPSHNVSPSKQERIILQCGMIEKDIFIMDYSYPMSAFEAFVIFLTSICNPAPNTLMHILGNCDDIKPFWDCIINLDHFRKIFSLRTLAWFDGTYILEKYHEHCLALETVLDWAKELAQIHYCSDYGAGPIRTCSCPTVKHATHTTCSSTLIHRAYPLLLGSWNCSSRIAAGNSFSLHSRSYPASLSYWAAHHGPLGGPLAQRWGNYISSPVKLSLTGEQGTTPPSVDDC</sequence>
<dbReference type="InterPro" id="IPR036047">
    <property type="entry name" value="F-box-like_dom_sf"/>
</dbReference>